<comment type="caution">
    <text evidence="13">The sequence shown here is derived from an EMBL/GenBank/DDBJ whole genome shotgun (WGS) entry which is preliminary data.</text>
</comment>
<evidence type="ECO:0000313" key="16">
    <source>
        <dbReference type="Proteomes" id="UP000050515"/>
    </source>
</evidence>
<proteinExistence type="inferred from homology"/>
<dbReference type="SUPFAM" id="SSF50104">
    <property type="entry name" value="Translation proteins SH3-like domain"/>
    <property type="match status" value="1"/>
</dbReference>
<gene>
    <name evidence="11" type="primary">eif5a</name>
    <name evidence="14" type="ORF">AOG54_04575</name>
    <name evidence="13" type="ORF">SE19_00860</name>
</gene>
<reference evidence="13 16" key="1">
    <citation type="submission" date="2015-09" db="EMBL/GenBank/DDBJ databases">
        <title>Draft genome sequence of Acidiplasma aeolicum DSM 18409.</title>
        <authorList>
            <person name="Hemp J."/>
        </authorList>
    </citation>
    <scope>NUCLEOTIDE SEQUENCE [LARGE SCALE GENOMIC DNA]</scope>
    <source>
        <strain evidence="13 16">V</strain>
    </source>
</reference>
<keyword evidence="8 11" id="KW-0385">Hypusine</keyword>
<comment type="similarity">
    <text evidence="3 11">Belongs to the eIF-5A family.</text>
</comment>
<dbReference type="InterPro" id="IPR012340">
    <property type="entry name" value="NA-bd_OB-fold"/>
</dbReference>
<dbReference type="InterPro" id="IPR022847">
    <property type="entry name" value="Transl_elong_IF5A_arc"/>
</dbReference>
<accession>A0A0P9CPA6</accession>
<reference evidence="14 15" key="2">
    <citation type="submission" date="2015-09" db="EMBL/GenBank/DDBJ databases">
        <title>Heavy metals and arsenic resistance mechanisms in polyextremophilic archaea of the family Ferroplasmaceae.</title>
        <authorList>
            <person name="Bulaev A.G."/>
            <person name="Kanygina A.V."/>
        </authorList>
    </citation>
    <scope>NUCLEOTIDE SEQUENCE [LARGE SCALE GENOMIC DNA]</scope>
    <source>
        <strain evidence="14 15">VT</strain>
    </source>
</reference>
<dbReference type="SUPFAM" id="SSF50249">
    <property type="entry name" value="Nucleic acid-binding proteins"/>
    <property type="match status" value="1"/>
</dbReference>
<evidence type="ECO:0000256" key="8">
    <source>
        <dbReference type="ARBA" id="ARBA00023071"/>
    </source>
</evidence>
<dbReference type="Proteomes" id="UP000050515">
    <property type="component" value="Unassembled WGS sequence"/>
</dbReference>
<dbReference type="GO" id="GO:0003746">
    <property type="term" value="F:translation elongation factor activity"/>
    <property type="evidence" value="ECO:0007669"/>
    <property type="project" value="InterPro"/>
</dbReference>
<name>A0A0P9CPA6_9ARCH</name>
<evidence type="ECO:0000256" key="4">
    <source>
        <dbReference type="ARBA" id="ARBA00016327"/>
    </source>
</evidence>
<comment type="function">
    <text evidence="1 11">Functions by promoting the formation of the first peptide bond.</text>
</comment>
<dbReference type="HAMAP" id="MF_00085">
    <property type="entry name" value="eIF_5A"/>
    <property type="match status" value="1"/>
</dbReference>
<comment type="subcellular location">
    <subcellularLocation>
        <location evidence="2 11">Cytoplasm</location>
    </subcellularLocation>
</comment>
<keyword evidence="5 11" id="KW-0963">Cytoplasm</keyword>
<dbReference type="GO" id="GO:0043022">
    <property type="term" value="F:ribosome binding"/>
    <property type="evidence" value="ECO:0007669"/>
    <property type="project" value="InterPro"/>
</dbReference>
<evidence type="ECO:0000313" key="14">
    <source>
        <dbReference type="EMBL" id="KQB34512.1"/>
    </source>
</evidence>
<dbReference type="OrthoDB" id="23689at2157"/>
<dbReference type="InterPro" id="IPR048670">
    <property type="entry name" value="IF5A-like_N"/>
</dbReference>
<protein>
    <recommendedName>
        <fullName evidence="4 11">Translation initiation factor 5A</fullName>
    </recommendedName>
    <alternativeName>
        <fullName evidence="10 11">Hypusine-containing protein</fullName>
    </alternativeName>
    <alternativeName>
        <fullName evidence="9 11">eIF-5A</fullName>
    </alternativeName>
</protein>
<feature type="domain" description="Translation initiation factor 5A C-terminal" evidence="12">
    <location>
        <begin position="69"/>
        <end position="129"/>
    </location>
</feature>
<dbReference type="InterPro" id="IPR019769">
    <property type="entry name" value="Trans_elong_IF5A_hypusine_site"/>
</dbReference>
<dbReference type="GO" id="GO:0003743">
    <property type="term" value="F:translation initiation factor activity"/>
    <property type="evidence" value="ECO:0007669"/>
    <property type="project" value="UniProtKB-UniRule"/>
</dbReference>
<evidence type="ECO:0000256" key="5">
    <source>
        <dbReference type="ARBA" id="ARBA00022490"/>
    </source>
</evidence>
<dbReference type="GO" id="GO:0045901">
    <property type="term" value="P:positive regulation of translational elongation"/>
    <property type="evidence" value="ECO:0007669"/>
    <property type="project" value="InterPro"/>
</dbReference>
<keyword evidence="7 11" id="KW-0648">Protein biosynthesis</keyword>
<dbReference type="InterPro" id="IPR014722">
    <property type="entry name" value="Rib_uL2_dom2"/>
</dbReference>
<dbReference type="EMBL" id="LKBG01000235">
    <property type="protein sequence ID" value="KQB34512.1"/>
    <property type="molecule type" value="Genomic_DNA"/>
</dbReference>
<organism evidence="13 16">
    <name type="scientific">Acidiplasma aeolicum</name>
    <dbReference type="NCBI Taxonomy" id="507754"/>
    <lineage>
        <taxon>Archaea</taxon>
        <taxon>Methanobacteriati</taxon>
        <taxon>Thermoplasmatota</taxon>
        <taxon>Thermoplasmata</taxon>
        <taxon>Thermoplasmatales</taxon>
        <taxon>Ferroplasmaceae</taxon>
        <taxon>Acidiplasma</taxon>
    </lineage>
</organism>
<evidence type="ECO:0000256" key="7">
    <source>
        <dbReference type="ARBA" id="ARBA00022917"/>
    </source>
</evidence>
<dbReference type="NCBIfam" id="TIGR00037">
    <property type="entry name" value="eIF_5A"/>
    <property type="match status" value="1"/>
</dbReference>
<evidence type="ECO:0000313" key="15">
    <source>
        <dbReference type="Proteomes" id="UP000050320"/>
    </source>
</evidence>
<dbReference type="AlphaFoldDB" id="A0A0P9CPA6"/>
<feature type="modified residue" description="Hypusine" evidence="11">
    <location>
        <position position="36"/>
    </location>
</feature>
<dbReference type="SMART" id="SM01376">
    <property type="entry name" value="eIF-5a"/>
    <property type="match status" value="1"/>
</dbReference>
<dbReference type="Gene3D" id="2.30.30.30">
    <property type="match status" value="1"/>
</dbReference>
<evidence type="ECO:0000259" key="12">
    <source>
        <dbReference type="SMART" id="SM01376"/>
    </source>
</evidence>
<dbReference type="InterPro" id="IPR020189">
    <property type="entry name" value="IF5A_C"/>
</dbReference>
<dbReference type="RefSeq" id="WP_048101721.1">
    <property type="nucleotide sequence ID" value="NZ_JBBYJF010000003.1"/>
</dbReference>
<dbReference type="EMBL" id="LJCQ01000056">
    <property type="protein sequence ID" value="KPV47476.1"/>
    <property type="molecule type" value="Genomic_DNA"/>
</dbReference>
<evidence type="ECO:0000256" key="2">
    <source>
        <dbReference type="ARBA" id="ARBA00004496"/>
    </source>
</evidence>
<evidence type="ECO:0000256" key="10">
    <source>
        <dbReference type="ARBA" id="ARBA00032163"/>
    </source>
</evidence>
<dbReference type="Pfam" id="PF21485">
    <property type="entry name" value="IF5A-like_N"/>
    <property type="match status" value="1"/>
</dbReference>
<dbReference type="GO" id="GO:0003723">
    <property type="term" value="F:RNA binding"/>
    <property type="evidence" value="ECO:0007669"/>
    <property type="project" value="InterPro"/>
</dbReference>
<dbReference type="InterPro" id="IPR001884">
    <property type="entry name" value="IF5A-like"/>
</dbReference>
<evidence type="ECO:0000256" key="6">
    <source>
        <dbReference type="ARBA" id="ARBA00022540"/>
    </source>
</evidence>
<dbReference type="PANTHER" id="PTHR11673">
    <property type="entry name" value="TRANSLATION INITIATION FACTOR 5A FAMILY MEMBER"/>
    <property type="match status" value="1"/>
</dbReference>
<evidence type="ECO:0000256" key="1">
    <source>
        <dbReference type="ARBA" id="ARBA00003980"/>
    </source>
</evidence>
<evidence type="ECO:0000256" key="9">
    <source>
        <dbReference type="ARBA" id="ARBA00032030"/>
    </source>
</evidence>
<dbReference type="Gene3D" id="2.40.50.140">
    <property type="entry name" value="Nucleic acid-binding proteins"/>
    <property type="match status" value="1"/>
</dbReference>
<dbReference type="PROSITE" id="PS00302">
    <property type="entry name" value="IF5A_HYPUSINE"/>
    <property type="match status" value="1"/>
</dbReference>
<dbReference type="FunFam" id="2.30.30.30:FF:000038">
    <property type="entry name" value="Translation initiation factor 5A"/>
    <property type="match status" value="1"/>
</dbReference>
<dbReference type="GO" id="GO:0005737">
    <property type="term" value="C:cytoplasm"/>
    <property type="evidence" value="ECO:0007669"/>
    <property type="project" value="UniProtKB-SubCell"/>
</dbReference>
<evidence type="ECO:0000256" key="3">
    <source>
        <dbReference type="ARBA" id="ARBA00006016"/>
    </source>
</evidence>
<keyword evidence="6 11" id="KW-0396">Initiation factor</keyword>
<dbReference type="PATRIC" id="fig|507754.4.peg.1611"/>
<dbReference type="GO" id="GO:0045905">
    <property type="term" value="P:positive regulation of translational termination"/>
    <property type="evidence" value="ECO:0007669"/>
    <property type="project" value="InterPro"/>
</dbReference>
<evidence type="ECO:0000256" key="11">
    <source>
        <dbReference type="HAMAP-Rule" id="MF_00085"/>
    </source>
</evidence>
<dbReference type="CDD" id="cd04467">
    <property type="entry name" value="S1_aIF5A"/>
    <property type="match status" value="1"/>
</dbReference>
<evidence type="ECO:0000313" key="13">
    <source>
        <dbReference type="EMBL" id="KPV47476.1"/>
    </source>
</evidence>
<keyword evidence="15" id="KW-1185">Reference proteome</keyword>
<sequence>MSWTEAEVRELKVGRYMLIDDSPCRIVDITMSKPGKHGEAKGRIVAIGVFDGQKHSVVYPVKHKVKVPIIVKKNAQVLSITNNEAQLMDTETFETFIIPLDPEDIDKVKPGMEVPYWEAMGKRKIMLQN</sequence>
<dbReference type="Proteomes" id="UP000050320">
    <property type="component" value="Unassembled WGS sequence"/>
</dbReference>
<dbReference type="InterPro" id="IPR008991">
    <property type="entry name" value="Translation_prot_SH3-like_sf"/>
</dbReference>
<dbReference type="NCBIfam" id="NF003076">
    <property type="entry name" value="PRK03999.1"/>
    <property type="match status" value="1"/>
</dbReference>
<dbReference type="PIRSF" id="PIRSF003025">
    <property type="entry name" value="eIF5A"/>
    <property type="match status" value="1"/>
</dbReference>
<dbReference type="GeneID" id="84222269"/>